<proteinExistence type="inferred from homology"/>
<sequence length="292" mass="30928">MDQSRAINALAPYIALAKSANSPRAAADLITQATSAANTYVFAELLQQPNVQALAGHEQYGPFFTLLQCFAWGTWESYKTTPSLPPLSDAQALKLRLLSLLTFAAEKSAPSSTPSNLSYQSLCSRLDLNDPVDLEHIVTEAIYSGLVTGTLNPAAQTVVITSVAPLRDLAPGSVQSMMAELEAWSGRCDSVLAGLKMEIKKVLSDAQAQNKRDEAAAKQINAAQEGVEKPGPGAGGSLFGGGRSGHNTRGAQKRDQADDDDDYEDAMDVDTTTKNAGSKRSGILGKLTRGNK</sequence>
<dbReference type="Proteomes" id="UP000070133">
    <property type="component" value="Unassembled WGS sequence"/>
</dbReference>
<dbReference type="Pfam" id="PF22061">
    <property type="entry name" value="CSN7_HB_subdom"/>
    <property type="match status" value="1"/>
</dbReference>
<dbReference type="STRING" id="321146.A0A139HTT3"/>
<dbReference type="Pfam" id="PF01399">
    <property type="entry name" value="PCI"/>
    <property type="match status" value="1"/>
</dbReference>
<dbReference type="InterPro" id="IPR000717">
    <property type="entry name" value="PCI_dom"/>
</dbReference>
<dbReference type="GO" id="GO:0008180">
    <property type="term" value="C:COP9 signalosome"/>
    <property type="evidence" value="ECO:0007669"/>
    <property type="project" value="UniProtKB-KW"/>
</dbReference>
<name>A0A139HTT3_9PEZI</name>
<evidence type="ECO:0000313" key="5">
    <source>
        <dbReference type="EMBL" id="KXT05829.1"/>
    </source>
</evidence>
<accession>A0A139HTT3</accession>
<organism evidence="5 6">
    <name type="scientific">Pseudocercospora eumusae</name>
    <dbReference type="NCBI Taxonomy" id="321146"/>
    <lineage>
        <taxon>Eukaryota</taxon>
        <taxon>Fungi</taxon>
        <taxon>Dikarya</taxon>
        <taxon>Ascomycota</taxon>
        <taxon>Pezizomycotina</taxon>
        <taxon>Dothideomycetes</taxon>
        <taxon>Dothideomycetidae</taxon>
        <taxon>Mycosphaerellales</taxon>
        <taxon>Mycosphaerellaceae</taxon>
        <taxon>Pseudocercospora</taxon>
    </lineage>
</organism>
<evidence type="ECO:0000256" key="2">
    <source>
        <dbReference type="ARBA" id="ARBA00022790"/>
    </source>
</evidence>
<evidence type="ECO:0000259" key="4">
    <source>
        <dbReference type="PROSITE" id="PS50250"/>
    </source>
</evidence>
<dbReference type="EMBL" id="LFZN01000010">
    <property type="protein sequence ID" value="KXT05829.1"/>
    <property type="molecule type" value="Genomic_DNA"/>
</dbReference>
<keyword evidence="6" id="KW-1185">Reference proteome</keyword>
<evidence type="ECO:0000313" key="6">
    <source>
        <dbReference type="Proteomes" id="UP000070133"/>
    </source>
</evidence>
<comment type="caution">
    <text evidence="5">The sequence shown here is derived from an EMBL/GenBank/DDBJ whole genome shotgun (WGS) entry which is preliminary data.</text>
</comment>
<evidence type="ECO:0000256" key="3">
    <source>
        <dbReference type="SAM" id="MobiDB-lite"/>
    </source>
</evidence>
<dbReference type="SMART" id="SM00088">
    <property type="entry name" value="PINT"/>
    <property type="match status" value="1"/>
</dbReference>
<feature type="region of interest" description="Disordered" evidence="3">
    <location>
        <begin position="224"/>
        <end position="292"/>
    </location>
</feature>
<reference evidence="5 6" key="1">
    <citation type="submission" date="2015-07" db="EMBL/GenBank/DDBJ databases">
        <title>Comparative genomics of the Sigatoka disease complex on banana suggests a link between parallel evolutionary changes in Pseudocercospora fijiensis and Pseudocercospora eumusae and increased virulence on the banana host.</title>
        <authorList>
            <person name="Chang T.-C."/>
            <person name="Salvucci A."/>
            <person name="Crous P.W."/>
            <person name="Stergiopoulos I."/>
        </authorList>
    </citation>
    <scope>NUCLEOTIDE SEQUENCE [LARGE SCALE GENOMIC DNA]</scope>
    <source>
        <strain evidence="5 6">CBS 114824</strain>
    </source>
</reference>
<feature type="compositionally biased region" description="Gly residues" evidence="3">
    <location>
        <begin position="232"/>
        <end position="244"/>
    </location>
</feature>
<evidence type="ECO:0000256" key="1">
    <source>
        <dbReference type="ARBA" id="ARBA00008482"/>
    </source>
</evidence>
<protein>
    <recommendedName>
        <fullName evidence="4">PCI domain-containing protein</fullName>
    </recommendedName>
</protein>
<feature type="compositionally biased region" description="Acidic residues" evidence="3">
    <location>
        <begin position="257"/>
        <end position="268"/>
    </location>
</feature>
<dbReference type="PANTHER" id="PTHR15350:SF5">
    <property type="entry name" value="COP9 SIGNALOSOME COMPLEX SUBUNIT 7"/>
    <property type="match status" value="1"/>
</dbReference>
<gene>
    <name evidence="5" type="ORF">AC578_1075</name>
</gene>
<keyword evidence="2" id="KW-0736">Signalosome</keyword>
<dbReference type="InterPro" id="IPR045237">
    <property type="entry name" value="COPS7/eIF3m"/>
</dbReference>
<dbReference type="PROSITE" id="PS50250">
    <property type="entry name" value="PCI"/>
    <property type="match status" value="1"/>
</dbReference>
<dbReference type="PANTHER" id="PTHR15350">
    <property type="entry name" value="COP9 SIGNALOSOME COMPLEX SUBUNIT 7/DENDRITIC CELL PROTEIN GA17"/>
    <property type="match status" value="1"/>
</dbReference>
<dbReference type="OrthoDB" id="196650at2759"/>
<dbReference type="AlphaFoldDB" id="A0A139HTT3"/>
<feature type="domain" description="PCI" evidence="4">
    <location>
        <begin position="1"/>
        <end position="165"/>
    </location>
</feature>
<comment type="similarity">
    <text evidence="1">Belongs to the CSN7/EIF3M family. CSN7 subfamily.</text>
</comment>